<feature type="transmembrane region" description="Helical" evidence="2">
    <location>
        <begin position="544"/>
        <end position="563"/>
    </location>
</feature>
<sequence length="635" mass="64513">MESGYSSFQTRPMNDQLQDVRRLENEFADAMNRMYAVGNGLARLRASLEVQTSAAPETWVSPHAQPVPAPGPTTTAPAPAPETAAPRPAPAAPTAAQAVPATVFAPQPSWWQREGAVTRVLALAGAVVTLIGVALLLALAMQQGWFVPELRVALGVALALGLVGAAHVVRAREIARGRSSAAPVAIAATGYAAGYLDVVAVTAVYGWVPRTAGLAIAAVVAVSGLLLARRWDRQLLAVITVLGATLLAPVVTDGVGDEVSLFVVVLSGAALLARGDRGWPALALARTVPATGLVLLGMVAEDTDFTSPGRLPILAAGALALFAVVGAVSEARHDRTDLIGCATVAVSAVTLLGTFGVHGETLRTTGFALVALAFAVLLAVTSRRPVGPVPTALATTFGAVSGVAALLAVTSGAPDRFVVSGIVATALGYAAAAVTTRSRVTLWVAAGTTAVASVAYLVHPAAYVDVWSAGNHDAAVALLDSVLAGGVAALGAWGVDVVRGVPARVRRLTRVAALIAGLAISAVAVVSVGLLLGDAVGATTAGYLAGHALATVLWMVTSAWLLLHGLRAESRRALSVRLGLGLAAVSVAKLFLFDLATLDGLWRVVAFIVTGLLLLASGTAYAKALERTRVPEATA</sequence>
<feature type="transmembrane region" description="Helical" evidence="2">
    <location>
        <begin position="511"/>
        <end position="532"/>
    </location>
</feature>
<feature type="transmembrane region" description="Helical" evidence="2">
    <location>
        <begin position="575"/>
        <end position="595"/>
    </location>
</feature>
<evidence type="ECO:0000313" key="4">
    <source>
        <dbReference type="Proteomes" id="UP000628079"/>
    </source>
</evidence>
<gene>
    <name evidence="3" type="ORF">GCM10011314_21650</name>
</gene>
<dbReference type="PANTHER" id="PTHR38434:SF1">
    <property type="entry name" value="BLL2549 PROTEIN"/>
    <property type="match status" value="1"/>
</dbReference>
<evidence type="ECO:0000256" key="2">
    <source>
        <dbReference type="SAM" id="Phobius"/>
    </source>
</evidence>
<evidence type="ECO:0000313" key="3">
    <source>
        <dbReference type="EMBL" id="GGB81700.1"/>
    </source>
</evidence>
<feature type="transmembrane region" description="Helical" evidence="2">
    <location>
        <begin position="417"/>
        <end position="435"/>
    </location>
</feature>
<dbReference type="AlphaFoldDB" id="A0A8H9KSM8"/>
<dbReference type="PANTHER" id="PTHR38434">
    <property type="entry name" value="BLL2549 PROTEIN"/>
    <property type="match status" value="1"/>
</dbReference>
<feature type="transmembrane region" description="Helical" evidence="2">
    <location>
        <begin position="442"/>
        <end position="462"/>
    </location>
</feature>
<feature type="transmembrane region" description="Helical" evidence="2">
    <location>
        <begin position="152"/>
        <end position="169"/>
    </location>
</feature>
<keyword evidence="2" id="KW-0472">Membrane</keyword>
<feature type="transmembrane region" description="Helical" evidence="2">
    <location>
        <begin position="362"/>
        <end position="380"/>
    </location>
</feature>
<feature type="transmembrane region" description="Helical" evidence="2">
    <location>
        <begin position="120"/>
        <end position="140"/>
    </location>
</feature>
<comment type="caution">
    <text evidence="3">The sequence shown here is derived from an EMBL/GenBank/DDBJ whole genome shotgun (WGS) entry which is preliminary data.</text>
</comment>
<feature type="transmembrane region" description="Helical" evidence="2">
    <location>
        <begin position="181"/>
        <end position="205"/>
    </location>
</feature>
<feature type="transmembrane region" description="Helical" evidence="2">
    <location>
        <begin position="235"/>
        <end position="252"/>
    </location>
</feature>
<feature type="transmembrane region" description="Helical" evidence="2">
    <location>
        <begin position="311"/>
        <end position="331"/>
    </location>
</feature>
<keyword evidence="2" id="KW-0812">Transmembrane</keyword>
<feature type="region of interest" description="Disordered" evidence="1">
    <location>
        <begin position="55"/>
        <end position="92"/>
    </location>
</feature>
<dbReference type="EMBL" id="BMEA01000002">
    <property type="protein sequence ID" value="GGB81700.1"/>
    <property type="molecule type" value="Genomic_DNA"/>
</dbReference>
<dbReference type="Proteomes" id="UP000628079">
    <property type="component" value="Unassembled WGS sequence"/>
</dbReference>
<evidence type="ECO:0008006" key="5">
    <source>
        <dbReference type="Google" id="ProtNLM"/>
    </source>
</evidence>
<evidence type="ECO:0000256" key="1">
    <source>
        <dbReference type="SAM" id="MobiDB-lite"/>
    </source>
</evidence>
<feature type="transmembrane region" description="Helical" evidence="2">
    <location>
        <begin position="474"/>
        <end position="499"/>
    </location>
</feature>
<reference evidence="3" key="1">
    <citation type="journal article" date="2014" name="Int. J. Syst. Evol. Microbiol.">
        <title>Complete genome sequence of Corynebacterium casei LMG S-19264T (=DSM 44701T), isolated from a smear-ripened cheese.</title>
        <authorList>
            <consortium name="US DOE Joint Genome Institute (JGI-PGF)"/>
            <person name="Walter F."/>
            <person name="Albersmeier A."/>
            <person name="Kalinowski J."/>
            <person name="Ruckert C."/>
        </authorList>
    </citation>
    <scope>NUCLEOTIDE SEQUENCE</scope>
    <source>
        <strain evidence="3">CGMCC 1.10749</strain>
    </source>
</reference>
<feature type="compositionally biased region" description="Low complexity" evidence="1">
    <location>
        <begin position="72"/>
        <end position="92"/>
    </location>
</feature>
<dbReference type="Pfam" id="PF10101">
    <property type="entry name" value="DUF2339"/>
    <property type="match status" value="1"/>
</dbReference>
<proteinExistence type="predicted"/>
<keyword evidence="2" id="KW-1133">Transmembrane helix</keyword>
<accession>A0A8H9KSM8</accession>
<feature type="transmembrane region" description="Helical" evidence="2">
    <location>
        <begin position="392"/>
        <end position="411"/>
    </location>
</feature>
<feature type="transmembrane region" description="Helical" evidence="2">
    <location>
        <begin position="211"/>
        <end position="228"/>
    </location>
</feature>
<feature type="transmembrane region" description="Helical" evidence="2">
    <location>
        <begin position="338"/>
        <end position="356"/>
    </location>
</feature>
<dbReference type="InterPro" id="IPR019286">
    <property type="entry name" value="DUF2339_TM"/>
</dbReference>
<name>A0A8H9KSM8_9MICO</name>
<feature type="transmembrane region" description="Helical" evidence="2">
    <location>
        <begin position="601"/>
        <end position="622"/>
    </location>
</feature>
<reference evidence="3" key="2">
    <citation type="submission" date="2020-09" db="EMBL/GenBank/DDBJ databases">
        <authorList>
            <person name="Sun Q."/>
            <person name="Zhou Y."/>
        </authorList>
    </citation>
    <scope>NUCLEOTIDE SEQUENCE</scope>
    <source>
        <strain evidence="3">CGMCC 1.10749</strain>
    </source>
</reference>
<protein>
    <recommendedName>
        <fullName evidence="5">DUF2339 domain-containing protein</fullName>
    </recommendedName>
</protein>
<organism evidence="3 4">
    <name type="scientific">Knoellia flava</name>
    <dbReference type="NCBI Taxonomy" id="913969"/>
    <lineage>
        <taxon>Bacteria</taxon>
        <taxon>Bacillati</taxon>
        <taxon>Actinomycetota</taxon>
        <taxon>Actinomycetes</taxon>
        <taxon>Micrococcales</taxon>
        <taxon>Intrasporangiaceae</taxon>
        <taxon>Knoellia</taxon>
    </lineage>
</organism>